<keyword evidence="2" id="KW-0812">Transmembrane</keyword>
<comment type="caution">
    <text evidence="4">The sequence shown here is derived from an EMBL/GenBank/DDBJ whole genome shotgun (WGS) entry which is preliminary data.</text>
</comment>
<feature type="region of interest" description="Disordered" evidence="1">
    <location>
        <begin position="39"/>
        <end position="117"/>
    </location>
</feature>
<accession>A0ABV0BAS1</accession>
<keyword evidence="5" id="KW-1185">Reference proteome</keyword>
<evidence type="ECO:0000313" key="5">
    <source>
        <dbReference type="Proteomes" id="UP001427805"/>
    </source>
</evidence>
<sequence>MILECSQCGTRYAVPDSAIGPDGRTVRCANCKYSWFQSPATQPAPSQAAPMVEDARPAPAARQPGAAPAVAARETPVEPAAPKVFDDAAITPRPPQSPRGHDPFAHEPPFKSRRNPARRWTAAAVIAGLSMLLGAGAIVYSGAPGIASSLGLGGGEIETPLLFGDKAAERRTPPGGGELFVVSGKVTNPTTSAQHVPDIQIQLRDDAGNMVHSWRITPETRSIRPRASIDFNSANLNVPANVRVVQFSFASEIGG</sequence>
<feature type="compositionally biased region" description="Basic and acidic residues" evidence="1">
    <location>
        <begin position="99"/>
        <end position="110"/>
    </location>
</feature>
<organism evidence="4 5">
    <name type="scientific">Sphingomonas rustica</name>
    <dbReference type="NCBI Taxonomy" id="3103142"/>
    <lineage>
        <taxon>Bacteria</taxon>
        <taxon>Pseudomonadati</taxon>
        <taxon>Pseudomonadota</taxon>
        <taxon>Alphaproteobacteria</taxon>
        <taxon>Sphingomonadales</taxon>
        <taxon>Sphingomonadaceae</taxon>
        <taxon>Sphingomonas</taxon>
    </lineage>
</organism>
<feature type="compositionally biased region" description="Low complexity" evidence="1">
    <location>
        <begin position="39"/>
        <end position="50"/>
    </location>
</feature>
<dbReference type="NCBIfam" id="TIGR02098">
    <property type="entry name" value="MJ0042_CXXC"/>
    <property type="match status" value="1"/>
</dbReference>
<evidence type="ECO:0000259" key="3">
    <source>
        <dbReference type="Pfam" id="PF13717"/>
    </source>
</evidence>
<feature type="domain" description="Zinc finger/thioredoxin putative" evidence="3">
    <location>
        <begin position="1"/>
        <end position="36"/>
    </location>
</feature>
<dbReference type="InterPro" id="IPR011723">
    <property type="entry name" value="Znf/thioredoxin_put"/>
</dbReference>
<dbReference type="Proteomes" id="UP001427805">
    <property type="component" value="Unassembled WGS sequence"/>
</dbReference>
<reference evidence="4 5" key="1">
    <citation type="submission" date="2024-05" db="EMBL/GenBank/DDBJ databases">
        <title>Sphingomonas sp. HF-S3 16S ribosomal RNA gene Genome sequencing and assembly.</title>
        <authorList>
            <person name="Lee H."/>
        </authorList>
    </citation>
    <scope>NUCLEOTIDE SEQUENCE [LARGE SCALE GENOMIC DNA]</scope>
    <source>
        <strain evidence="4 5">HF-S3</strain>
    </source>
</reference>
<evidence type="ECO:0000256" key="1">
    <source>
        <dbReference type="SAM" id="MobiDB-lite"/>
    </source>
</evidence>
<dbReference type="Pfam" id="PF13717">
    <property type="entry name" value="Zn_ribbon_4"/>
    <property type="match status" value="1"/>
</dbReference>
<proteinExistence type="predicted"/>
<name>A0ABV0BAS1_9SPHN</name>
<gene>
    <name evidence="4" type="ORF">TPR58_15965</name>
</gene>
<evidence type="ECO:0000256" key="2">
    <source>
        <dbReference type="SAM" id="Phobius"/>
    </source>
</evidence>
<evidence type="ECO:0000313" key="4">
    <source>
        <dbReference type="EMBL" id="MEN3748673.1"/>
    </source>
</evidence>
<dbReference type="RefSeq" id="WP_346247694.1">
    <property type="nucleotide sequence ID" value="NZ_JBDIZK010000009.1"/>
</dbReference>
<feature type="transmembrane region" description="Helical" evidence="2">
    <location>
        <begin position="120"/>
        <end position="140"/>
    </location>
</feature>
<keyword evidence="2" id="KW-1133">Transmembrane helix</keyword>
<feature type="compositionally biased region" description="Low complexity" evidence="1">
    <location>
        <begin position="57"/>
        <end position="82"/>
    </location>
</feature>
<protein>
    <submittedName>
        <fullName evidence="4">Zinc-ribbon domain-containing protein</fullName>
    </submittedName>
</protein>
<dbReference type="EMBL" id="JBDIZK010000009">
    <property type="protein sequence ID" value="MEN3748673.1"/>
    <property type="molecule type" value="Genomic_DNA"/>
</dbReference>
<keyword evidence="2" id="KW-0472">Membrane</keyword>